<dbReference type="RefSeq" id="WP_201674001.1">
    <property type="nucleotide sequence ID" value="NZ_JAEQNE010000002.1"/>
</dbReference>
<dbReference type="InterPro" id="IPR000700">
    <property type="entry name" value="PAS-assoc_C"/>
</dbReference>
<accession>A0A936YZD0</accession>
<reference evidence="2 3" key="1">
    <citation type="journal article" date="2017" name="Int. J. Syst. Evol. Microbiol.">
        <title>Ramlibacter monticola sp. nov., isolated from forest soil.</title>
        <authorList>
            <person name="Chaudhary D.K."/>
            <person name="Kim J."/>
        </authorList>
    </citation>
    <scope>NUCLEOTIDE SEQUENCE [LARGE SCALE GENOMIC DNA]</scope>
    <source>
        <strain evidence="2 3">KACC 19175</strain>
    </source>
</reference>
<organism evidence="2 3">
    <name type="scientific">Ramlibacter monticola</name>
    <dbReference type="NCBI Taxonomy" id="1926872"/>
    <lineage>
        <taxon>Bacteria</taxon>
        <taxon>Pseudomonadati</taxon>
        <taxon>Pseudomonadota</taxon>
        <taxon>Betaproteobacteria</taxon>
        <taxon>Burkholderiales</taxon>
        <taxon>Comamonadaceae</taxon>
        <taxon>Ramlibacter</taxon>
    </lineage>
</organism>
<dbReference type="EMBL" id="JAEQNE010000002">
    <property type="protein sequence ID" value="MBL0391364.1"/>
    <property type="molecule type" value="Genomic_DNA"/>
</dbReference>
<protein>
    <submittedName>
        <fullName evidence="2">PAS domain-containing protein</fullName>
    </submittedName>
</protein>
<dbReference type="PROSITE" id="PS50113">
    <property type="entry name" value="PAC"/>
    <property type="match status" value="1"/>
</dbReference>
<name>A0A936YZD0_9BURK</name>
<dbReference type="InterPro" id="IPR013656">
    <property type="entry name" value="PAS_4"/>
</dbReference>
<evidence type="ECO:0000313" key="3">
    <source>
        <dbReference type="Proteomes" id="UP000599109"/>
    </source>
</evidence>
<feature type="domain" description="PAC" evidence="1">
    <location>
        <begin position="242"/>
        <end position="297"/>
    </location>
</feature>
<evidence type="ECO:0000259" key="1">
    <source>
        <dbReference type="PROSITE" id="PS50113"/>
    </source>
</evidence>
<sequence length="466" mass="51805">MSSPTLKFLEGGGAMGERIRNFDWAGHPLGPPAHWPEALRMALSLCLHSSFPTAIYWGPEFHILYNDAWSEIPAEKHPWILGQPGRVGWPDIWDIVGPQLQQVVAAGTGLALYDQMLPMFRGGQARETWWNYSLTPIRSPDHSIGGVFNQGNEITQLVFARREREAELDRWRDLFQQAPVPVALLRGPEHVFEFANGAYTQLVGGREVTGKPLRVALPEVVEQGFIELLDGVRRSGEAYIGAGARVKLQRVAEGPVEERVLDYIFQPMRDAAGEVDAVLVLATDVTDRARAESALRLSNWQLGEERARLAALIEAEQRARLALRRFNETLEAQVKSRTADLTRALEAQHAAAERLRAAFASDLIFQGFMDVDGTLRDANPASLAAIRCRLEEVVSRPFWETPWFTATEGAPERIRAAVVEARQGRTVRGTMSVRLPGGERGFRFSIRPVSNARGEIVGLVPEAIPE</sequence>
<proteinExistence type="predicted"/>
<evidence type="ECO:0000313" key="2">
    <source>
        <dbReference type="EMBL" id="MBL0391364.1"/>
    </source>
</evidence>
<dbReference type="Proteomes" id="UP000599109">
    <property type="component" value="Unassembled WGS sequence"/>
</dbReference>
<comment type="caution">
    <text evidence="2">The sequence shown here is derived from an EMBL/GenBank/DDBJ whole genome shotgun (WGS) entry which is preliminary data.</text>
</comment>
<dbReference type="SUPFAM" id="SSF55785">
    <property type="entry name" value="PYP-like sensor domain (PAS domain)"/>
    <property type="match status" value="2"/>
</dbReference>
<gene>
    <name evidence="2" type="ORF">JJ685_09460</name>
</gene>
<dbReference type="Pfam" id="PF08448">
    <property type="entry name" value="PAS_4"/>
    <property type="match status" value="2"/>
</dbReference>
<dbReference type="InterPro" id="IPR035965">
    <property type="entry name" value="PAS-like_dom_sf"/>
</dbReference>
<keyword evidence="3" id="KW-1185">Reference proteome</keyword>
<dbReference type="AlphaFoldDB" id="A0A936YZD0"/>
<dbReference type="Gene3D" id="3.30.450.20">
    <property type="entry name" value="PAS domain"/>
    <property type="match status" value="3"/>
</dbReference>